<dbReference type="RefSeq" id="WP_116885023.1">
    <property type="nucleotide sequence ID" value="NZ_CABMMC010000104.1"/>
</dbReference>
<gene>
    <name evidence="3" type="ORF">C8D82_12586</name>
    <name evidence="2" type="ORF">HF882_17200</name>
</gene>
<accession>A0A2U1AQF8</accession>
<organism evidence="3 4">
    <name type="scientific">Victivallis vadensis</name>
    <dbReference type="NCBI Taxonomy" id="172901"/>
    <lineage>
        <taxon>Bacteria</taxon>
        <taxon>Pseudomonadati</taxon>
        <taxon>Lentisphaerota</taxon>
        <taxon>Lentisphaeria</taxon>
        <taxon>Victivallales</taxon>
        <taxon>Victivallaceae</taxon>
        <taxon>Victivallis</taxon>
    </lineage>
</organism>
<dbReference type="Proteomes" id="UP000245959">
    <property type="component" value="Unassembled WGS sequence"/>
</dbReference>
<dbReference type="AlphaFoldDB" id="A0A2U1AQF8"/>
<evidence type="ECO:0000313" key="4">
    <source>
        <dbReference type="Proteomes" id="UP000245959"/>
    </source>
</evidence>
<reference evidence="2 5" key="2">
    <citation type="submission" date="2020-04" db="EMBL/GenBank/DDBJ databases">
        <authorList>
            <person name="Hitch T.C.A."/>
            <person name="Wylensek D."/>
            <person name="Clavel T."/>
        </authorList>
    </citation>
    <scope>NUCLEOTIDE SEQUENCE [LARGE SCALE GENOMIC DNA]</scope>
    <source>
        <strain evidence="2 5">COR2-253-APC-1A</strain>
    </source>
</reference>
<dbReference type="SUPFAM" id="SSF51445">
    <property type="entry name" value="(Trans)glycosidases"/>
    <property type="match status" value="1"/>
</dbReference>
<dbReference type="EMBL" id="JABAEW010000043">
    <property type="protein sequence ID" value="NMD88325.1"/>
    <property type="molecule type" value="Genomic_DNA"/>
</dbReference>
<sequence length="650" mass="72831">MKRTIITLLAAAALCVPLAGKEPEEFLLGAGFHFGSHTGDIEANLDIASRIGLNAGRDERLWNAVEWNKGEYIYGNFVEKAYTQAARRGLAMIFILAYGNRHYDNGNYPVRPETAEAFCRFAKHTARHFGDRAEFFQVWNEWEGSTSMPAQFKDTGTSEAYVKFLKQVAPRIRAAAPQARIVANSISSGDRCLDYYLKNGVLEYVDYLAMHTYNFADGPGRDTVDAFAARLEKIRTMIRAANGGRDFPVFITEMGIPTSTAPRVGRTEHQQAAQLAQILLVCRMFDFLRGFWWYDFQDDNIKPEFTESNYGLIRPDTTLKESAYVVADLSRLIRRGKFVRRLPVADRKLWLLQYELDGKDVLAAFHTYPEDDFKIVLENASETLPPVSVRHAGRAPLPRNWGYRDWLRKGQPEWGNRLSITVRDMPVLIEGDLSRVTVAEVEKRDFPRFAATPPPLPEPEFSVAALPVGASGGMTPVNGYRPLNNAGPRCPEFAAEFMVRYDARNLYLTAVVTDRSFFCDQPVEDAWTCDSIQVAVQSRAAGSDPGSWLEADAARTAKGAELYLRRFAIPETEALKPPVPEITVQEGKTVYKLTFPAEFLGMTGFARGDRLGLAFLVNDNDGSGRRGYLHWADGIGISKDPARFGLVELK</sequence>
<dbReference type="GO" id="GO:0004553">
    <property type="term" value="F:hydrolase activity, hydrolyzing O-glycosyl compounds"/>
    <property type="evidence" value="ECO:0007669"/>
    <property type="project" value="InterPro"/>
</dbReference>
<feature type="domain" description="Carbohydrate-binding" evidence="1">
    <location>
        <begin position="490"/>
        <end position="650"/>
    </location>
</feature>
<dbReference type="InterPro" id="IPR010502">
    <property type="entry name" value="Carb-bd_dom_fam9"/>
</dbReference>
<protein>
    <submittedName>
        <fullName evidence="3">Carbohydrate binding protein with CBM9 domain</fullName>
    </submittedName>
</protein>
<comment type="caution">
    <text evidence="3">The sequence shown here is derived from an EMBL/GenBank/DDBJ whole genome shotgun (WGS) entry which is preliminary data.</text>
</comment>
<dbReference type="GeneID" id="78296312"/>
<evidence type="ECO:0000259" key="1">
    <source>
        <dbReference type="Pfam" id="PF06452"/>
    </source>
</evidence>
<dbReference type="Gene3D" id="3.20.20.80">
    <property type="entry name" value="Glycosidases"/>
    <property type="match status" value="1"/>
</dbReference>
<evidence type="ECO:0000313" key="3">
    <source>
        <dbReference type="EMBL" id="PVY38660.1"/>
    </source>
</evidence>
<dbReference type="Gene3D" id="2.60.40.1190">
    <property type="match status" value="1"/>
</dbReference>
<dbReference type="Proteomes" id="UP000576225">
    <property type="component" value="Unassembled WGS sequence"/>
</dbReference>
<dbReference type="EMBL" id="QEKH01000025">
    <property type="protein sequence ID" value="PVY38660.1"/>
    <property type="molecule type" value="Genomic_DNA"/>
</dbReference>
<evidence type="ECO:0000313" key="2">
    <source>
        <dbReference type="EMBL" id="NMD88325.1"/>
    </source>
</evidence>
<dbReference type="InterPro" id="IPR051923">
    <property type="entry name" value="Glycosyl_Hydrolase_39"/>
</dbReference>
<dbReference type="Pfam" id="PF06452">
    <property type="entry name" value="CBM9_1"/>
    <property type="match status" value="1"/>
</dbReference>
<reference evidence="3 4" key="1">
    <citation type="submission" date="2018-04" db="EMBL/GenBank/DDBJ databases">
        <title>Genomic Encyclopedia of Type Strains, Phase IV (KMG-IV): sequencing the most valuable type-strain genomes for metagenomic binning, comparative biology and taxonomic classification.</title>
        <authorList>
            <person name="Goeker M."/>
        </authorList>
    </citation>
    <scope>NUCLEOTIDE SEQUENCE [LARGE SCALE GENOMIC DNA]</scope>
    <source>
        <strain evidence="3 4">DSM 14823</strain>
    </source>
</reference>
<evidence type="ECO:0000313" key="5">
    <source>
        <dbReference type="Proteomes" id="UP000576225"/>
    </source>
</evidence>
<dbReference type="SUPFAM" id="SSF49344">
    <property type="entry name" value="CBD9-like"/>
    <property type="match status" value="1"/>
</dbReference>
<dbReference type="GO" id="GO:0030246">
    <property type="term" value="F:carbohydrate binding"/>
    <property type="evidence" value="ECO:0007669"/>
    <property type="project" value="InterPro"/>
</dbReference>
<proteinExistence type="predicted"/>
<name>A0A2U1AQF8_9BACT</name>
<dbReference type="OrthoDB" id="9802522at2"/>
<keyword evidence="4" id="KW-1185">Reference proteome</keyword>
<dbReference type="PANTHER" id="PTHR12631">
    <property type="entry name" value="ALPHA-L-IDURONIDASE"/>
    <property type="match status" value="1"/>
</dbReference>
<dbReference type="GO" id="GO:0016052">
    <property type="term" value="P:carbohydrate catabolic process"/>
    <property type="evidence" value="ECO:0007669"/>
    <property type="project" value="InterPro"/>
</dbReference>
<dbReference type="PANTHER" id="PTHR12631:SF10">
    <property type="entry name" value="BETA-XYLOSIDASE-LIKE PROTEIN-RELATED"/>
    <property type="match status" value="1"/>
</dbReference>
<dbReference type="CDD" id="cd09621">
    <property type="entry name" value="CBM9_like_5"/>
    <property type="match status" value="1"/>
</dbReference>
<dbReference type="InterPro" id="IPR017853">
    <property type="entry name" value="GH"/>
</dbReference>